<dbReference type="EMBL" id="AUZY01000847">
    <property type="protein sequence ID" value="EQD77219.1"/>
    <property type="molecule type" value="Genomic_DNA"/>
</dbReference>
<dbReference type="InterPro" id="IPR016181">
    <property type="entry name" value="Acyl_CoA_acyltransferase"/>
</dbReference>
<accession>T1D701</accession>
<dbReference type="PROSITE" id="PS51186">
    <property type="entry name" value="GNAT"/>
    <property type="match status" value="1"/>
</dbReference>
<reference evidence="2" key="1">
    <citation type="submission" date="2013-08" db="EMBL/GenBank/DDBJ databases">
        <authorList>
            <person name="Mendez C."/>
            <person name="Richter M."/>
            <person name="Ferrer M."/>
            <person name="Sanchez J."/>
        </authorList>
    </citation>
    <scope>NUCLEOTIDE SEQUENCE</scope>
</reference>
<dbReference type="SUPFAM" id="SSF55729">
    <property type="entry name" value="Acyl-CoA N-acyltransferases (Nat)"/>
    <property type="match status" value="1"/>
</dbReference>
<keyword evidence="2" id="KW-0808">Transferase</keyword>
<sequence length="266" mass="29211">MADVREILSQYDREMRQDPFPTPGVLIERTGPVVRLRGPFNCILYSRLEEGNASRVVREQAEFFRRAATSVEWKVFGHDGPDQLETLLSREGFLPEPPEMLLALPLTEGALPGGMVPGIEIRQVQGEAGVRDSLEANLGAFGEEARRNSAEYAEILRAENQALFVAYAQDQPVASARVELPPHRSFAGLYGGGTLPAFRRRGIYRALVGARGTLAKGLGYRYLTVDARETSRPILERLGFLALTPTRAWVLTPPPSQGEGTAPVSP</sequence>
<evidence type="ECO:0000313" key="2">
    <source>
        <dbReference type="EMBL" id="EQD77219.1"/>
    </source>
</evidence>
<dbReference type="InterPro" id="IPR000182">
    <property type="entry name" value="GNAT_dom"/>
</dbReference>
<dbReference type="CDD" id="cd04301">
    <property type="entry name" value="NAT_SF"/>
    <property type="match status" value="1"/>
</dbReference>
<dbReference type="Pfam" id="PF00583">
    <property type="entry name" value="Acetyltransf_1"/>
    <property type="match status" value="1"/>
</dbReference>
<name>T1D701_9ZZZZ</name>
<protein>
    <submittedName>
        <fullName evidence="2">Acetyltransferase</fullName>
    </submittedName>
</protein>
<comment type="caution">
    <text evidence="2">The sequence shown here is derived from an EMBL/GenBank/DDBJ whole genome shotgun (WGS) entry which is preliminary data.</text>
</comment>
<dbReference type="GO" id="GO:0016747">
    <property type="term" value="F:acyltransferase activity, transferring groups other than amino-acyl groups"/>
    <property type="evidence" value="ECO:0007669"/>
    <property type="project" value="InterPro"/>
</dbReference>
<dbReference type="AlphaFoldDB" id="T1D701"/>
<evidence type="ECO:0000259" key="1">
    <source>
        <dbReference type="PROSITE" id="PS51186"/>
    </source>
</evidence>
<organism evidence="2">
    <name type="scientific">mine drainage metagenome</name>
    <dbReference type="NCBI Taxonomy" id="410659"/>
    <lineage>
        <taxon>unclassified sequences</taxon>
        <taxon>metagenomes</taxon>
        <taxon>ecological metagenomes</taxon>
    </lineage>
</organism>
<gene>
    <name evidence="2" type="ORF">B1B_01183</name>
</gene>
<feature type="domain" description="N-acetyltransferase" evidence="1">
    <location>
        <begin position="119"/>
        <end position="266"/>
    </location>
</feature>
<reference evidence="2" key="2">
    <citation type="journal article" date="2014" name="ISME J.">
        <title>Microbial stratification in low pH oxic and suboxic macroscopic growths along an acid mine drainage.</title>
        <authorList>
            <person name="Mendez-Garcia C."/>
            <person name="Mesa V."/>
            <person name="Sprenger R.R."/>
            <person name="Richter M."/>
            <person name="Diez M.S."/>
            <person name="Solano J."/>
            <person name="Bargiela R."/>
            <person name="Golyshina O.V."/>
            <person name="Manteca A."/>
            <person name="Ramos J.L."/>
            <person name="Gallego J.R."/>
            <person name="Llorente I."/>
            <person name="Martins Dos Santos V.A."/>
            <person name="Jensen O.N."/>
            <person name="Pelaez A.I."/>
            <person name="Sanchez J."/>
            <person name="Ferrer M."/>
        </authorList>
    </citation>
    <scope>NUCLEOTIDE SEQUENCE</scope>
</reference>
<dbReference type="Gene3D" id="3.40.630.30">
    <property type="match status" value="1"/>
</dbReference>
<proteinExistence type="predicted"/>